<evidence type="ECO:0000313" key="2">
    <source>
        <dbReference type="EMBL" id="ORX81034.1"/>
    </source>
</evidence>
<name>A0A1Y1X6V3_9FUNG</name>
<accession>A0A1Y1X6V3</accession>
<keyword evidence="1" id="KW-1133">Transmembrane helix</keyword>
<evidence type="ECO:0000256" key="1">
    <source>
        <dbReference type="SAM" id="Phobius"/>
    </source>
</evidence>
<reference evidence="2 3" key="1">
    <citation type="submission" date="2016-08" db="EMBL/GenBank/DDBJ databases">
        <title>A Parts List for Fungal Cellulosomes Revealed by Comparative Genomics.</title>
        <authorList>
            <consortium name="DOE Joint Genome Institute"/>
            <person name="Haitjema C.H."/>
            <person name="Gilmore S.P."/>
            <person name="Henske J.K."/>
            <person name="Solomon K.V."/>
            <person name="De Groot R."/>
            <person name="Kuo A."/>
            <person name="Mondo S.J."/>
            <person name="Salamov A.A."/>
            <person name="Labutti K."/>
            <person name="Zhao Z."/>
            <person name="Chiniquy J."/>
            <person name="Barry K."/>
            <person name="Brewer H.M."/>
            <person name="Purvine S.O."/>
            <person name="Wright A.T."/>
            <person name="Boxma B."/>
            <person name="Van Alen T."/>
            <person name="Hackstein J.H."/>
            <person name="Baker S.E."/>
            <person name="Grigoriev I.V."/>
            <person name="O'Malley M.A."/>
        </authorList>
    </citation>
    <scope>NUCLEOTIDE SEQUENCE [LARGE SCALE GENOMIC DNA]</scope>
    <source>
        <strain evidence="2 3">S4</strain>
    </source>
</reference>
<keyword evidence="1" id="KW-0812">Transmembrane</keyword>
<comment type="caution">
    <text evidence="2">The sequence shown here is derived from an EMBL/GenBank/DDBJ whole genome shotgun (WGS) entry which is preliminary data.</text>
</comment>
<dbReference type="EMBL" id="MCFG01000128">
    <property type="protein sequence ID" value="ORX81034.1"/>
    <property type="molecule type" value="Genomic_DNA"/>
</dbReference>
<protein>
    <submittedName>
        <fullName evidence="2">Uncharacterized protein</fullName>
    </submittedName>
</protein>
<proteinExistence type="predicted"/>
<reference evidence="2 3" key="2">
    <citation type="submission" date="2016-08" db="EMBL/GenBank/DDBJ databases">
        <title>Pervasive Adenine N6-methylation of Active Genes in Fungi.</title>
        <authorList>
            <consortium name="DOE Joint Genome Institute"/>
            <person name="Mondo S.J."/>
            <person name="Dannebaum R.O."/>
            <person name="Kuo R.C."/>
            <person name="Labutti K."/>
            <person name="Haridas S."/>
            <person name="Kuo A."/>
            <person name="Salamov A."/>
            <person name="Ahrendt S.R."/>
            <person name="Lipzen A."/>
            <person name="Sullivan W."/>
            <person name="Andreopoulos W.B."/>
            <person name="Clum A."/>
            <person name="Lindquist E."/>
            <person name="Daum C."/>
            <person name="Ramamoorthy G.K."/>
            <person name="Gryganskyi A."/>
            <person name="Culley D."/>
            <person name="Magnuson J.K."/>
            <person name="James T.Y."/>
            <person name="O'Malley M.A."/>
            <person name="Stajich J.E."/>
            <person name="Spatafora J.W."/>
            <person name="Visel A."/>
            <person name="Grigoriev I.V."/>
        </authorList>
    </citation>
    <scope>NUCLEOTIDE SEQUENCE [LARGE SCALE GENOMIC DNA]</scope>
    <source>
        <strain evidence="2 3">S4</strain>
    </source>
</reference>
<sequence>MSLIYVFQYIHLYLFPSGISEYTVNSFCVMRMFFFVFFVFCFLHFVVQFILQS</sequence>
<keyword evidence="1" id="KW-0472">Membrane</keyword>
<keyword evidence="3" id="KW-1185">Reference proteome</keyword>
<feature type="transmembrane region" description="Helical" evidence="1">
    <location>
        <begin position="32"/>
        <end position="51"/>
    </location>
</feature>
<organism evidence="2 3">
    <name type="scientific">Anaeromyces robustus</name>
    <dbReference type="NCBI Taxonomy" id="1754192"/>
    <lineage>
        <taxon>Eukaryota</taxon>
        <taxon>Fungi</taxon>
        <taxon>Fungi incertae sedis</taxon>
        <taxon>Chytridiomycota</taxon>
        <taxon>Chytridiomycota incertae sedis</taxon>
        <taxon>Neocallimastigomycetes</taxon>
        <taxon>Neocallimastigales</taxon>
        <taxon>Neocallimastigaceae</taxon>
        <taxon>Anaeromyces</taxon>
    </lineage>
</organism>
<dbReference type="AlphaFoldDB" id="A0A1Y1X6V3"/>
<dbReference type="Proteomes" id="UP000193944">
    <property type="component" value="Unassembled WGS sequence"/>
</dbReference>
<gene>
    <name evidence="2" type="ORF">BCR32DRAFT_14908</name>
</gene>
<evidence type="ECO:0000313" key="3">
    <source>
        <dbReference type="Proteomes" id="UP000193944"/>
    </source>
</evidence>